<evidence type="ECO:0000256" key="2">
    <source>
        <dbReference type="ARBA" id="ARBA00023134"/>
    </source>
</evidence>
<dbReference type="Gene3D" id="3.40.50.300">
    <property type="entry name" value="P-loop containing nucleotide triphosphate hydrolases"/>
    <property type="match status" value="1"/>
</dbReference>
<dbReference type="PROSITE" id="PS51421">
    <property type="entry name" value="RAS"/>
    <property type="match status" value="1"/>
</dbReference>
<feature type="compositionally biased region" description="Basic and acidic residues" evidence="3">
    <location>
        <begin position="325"/>
        <end position="340"/>
    </location>
</feature>
<name>A0AAW2YID7_9EUKA</name>
<evidence type="ECO:0000313" key="5">
    <source>
        <dbReference type="Proteomes" id="UP001431209"/>
    </source>
</evidence>
<dbReference type="InterPro" id="IPR001806">
    <property type="entry name" value="Small_GTPase"/>
</dbReference>
<keyword evidence="5" id="KW-1185">Reference proteome</keyword>
<dbReference type="SMART" id="SM00173">
    <property type="entry name" value="RAS"/>
    <property type="match status" value="1"/>
</dbReference>
<dbReference type="EMBL" id="JAOPGA020000144">
    <property type="protein sequence ID" value="KAL0477123.1"/>
    <property type="molecule type" value="Genomic_DNA"/>
</dbReference>
<dbReference type="GO" id="GO:0016020">
    <property type="term" value="C:membrane"/>
    <property type="evidence" value="ECO:0007669"/>
    <property type="project" value="InterPro"/>
</dbReference>
<comment type="caution">
    <text evidence="4">The sequence shown here is derived from an EMBL/GenBank/DDBJ whole genome shotgun (WGS) entry which is preliminary data.</text>
</comment>
<dbReference type="Proteomes" id="UP001431209">
    <property type="component" value="Unassembled WGS sequence"/>
</dbReference>
<dbReference type="SUPFAM" id="SSF52540">
    <property type="entry name" value="P-loop containing nucleoside triphosphate hydrolases"/>
    <property type="match status" value="1"/>
</dbReference>
<dbReference type="AlphaFoldDB" id="A0AAW2YID7"/>
<feature type="compositionally biased region" description="Low complexity" evidence="3">
    <location>
        <begin position="286"/>
        <end position="323"/>
    </location>
</feature>
<dbReference type="SMART" id="SM00175">
    <property type="entry name" value="RAB"/>
    <property type="match status" value="1"/>
</dbReference>
<evidence type="ECO:0000256" key="1">
    <source>
        <dbReference type="ARBA" id="ARBA00022741"/>
    </source>
</evidence>
<proteinExistence type="predicted"/>
<dbReference type="PROSITE" id="PS51419">
    <property type="entry name" value="RAB"/>
    <property type="match status" value="1"/>
</dbReference>
<dbReference type="InterPro" id="IPR027417">
    <property type="entry name" value="P-loop_NTPase"/>
</dbReference>
<dbReference type="GO" id="GO:0005525">
    <property type="term" value="F:GTP binding"/>
    <property type="evidence" value="ECO:0007669"/>
    <property type="project" value="UniProtKB-KW"/>
</dbReference>
<dbReference type="Pfam" id="PF00071">
    <property type="entry name" value="Ras"/>
    <property type="match status" value="1"/>
</dbReference>
<evidence type="ECO:0000313" key="4">
    <source>
        <dbReference type="EMBL" id="KAL0477123.1"/>
    </source>
</evidence>
<dbReference type="InterPro" id="IPR020849">
    <property type="entry name" value="Small_GTPase_Ras-type"/>
</dbReference>
<keyword evidence="1" id="KW-0547">Nucleotide-binding</keyword>
<sequence>MSSTQTVTTFQLAHVNVIRLKKIRKRAMKSTYKVLLAGTDGCGRTALVTSWIKGFYDPMLQIDVNTKNVVYDSLSYDIECVVIRGSDRDCIPPLESPDNFVDASRKCDAIMLVYSSTSRSSFDALARYSKDIRENKITKPVFIISTMCDLSDESVVNFEEGEQFALENFGHTRNRDLFFETSAPQQTNVGAAFSACTRIMVEGSVDSSLKEMYSGDISSSDLHGNSGFATRIGNKMRRSIRKSLINRTNSDMNSISPPNSPPSPNHALNTLMAPTPSRSRGGSLFSSTASSPPSSPMSMMSPSPSNSLSSSPPTSSPGSPTTPYEKTKYNRNVEKISKTK</sequence>
<dbReference type="PRINTS" id="PR00449">
    <property type="entry name" value="RASTRNSFRMNG"/>
</dbReference>
<gene>
    <name evidence="4" type="ORF">AKO1_005949</name>
</gene>
<evidence type="ECO:0000256" key="3">
    <source>
        <dbReference type="SAM" id="MobiDB-lite"/>
    </source>
</evidence>
<keyword evidence="2" id="KW-0342">GTP-binding</keyword>
<feature type="region of interest" description="Disordered" evidence="3">
    <location>
        <begin position="246"/>
        <end position="340"/>
    </location>
</feature>
<protein>
    <submittedName>
        <fullName evidence="4">Rapa</fullName>
    </submittedName>
</protein>
<organism evidence="4 5">
    <name type="scientific">Acrasis kona</name>
    <dbReference type="NCBI Taxonomy" id="1008807"/>
    <lineage>
        <taxon>Eukaryota</taxon>
        <taxon>Discoba</taxon>
        <taxon>Heterolobosea</taxon>
        <taxon>Tetramitia</taxon>
        <taxon>Eutetramitia</taxon>
        <taxon>Acrasidae</taxon>
        <taxon>Acrasis</taxon>
    </lineage>
</organism>
<dbReference type="PANTHER" id="PTHR24070">
    <property type="entry name" value="RAS, DI-RAS, AND RHEB FAMILY MEMBERS OF SMALL GTPASE SUPERFAMILY"/>
    <property type="match status" value="1"/>
</dbReference>
<dbReference type="GO" id="GO:0003924">
    <property type="term" value="F:GTPase activity"/>
    <property type="evidence" value="ECO:0007669"/>
    <property type="project" value="InterPro"/>
</dbReference>
<dbReference type="GO" id="GO:0007165">
    <property type="term" value="P:signal transduction"/>
    <property type="evidence" value="ECO:0007669"/>
    <property type="project" value="InterPro"/>
</dbReference>
<reference evidence="4 5" key="1">
    <citation type="submission" date="2024-03" db="EMBL/GenBank/DDBJ databases">
        <title>The Acrasis kona genome and developmental transcriptomes reveal deep origins of eukaryotic multicellular pathways.</title>
        <authorList>
            <person name="Sheikh S."/>
            <person name="Fu C.-J."/>
            <person name="Brown M.W."/>
            <person name="Baldauf S.L."/>
        </authorList>
    </citation>
    <scope>NUCLEOTIDE SEQUENCE [LARGE SCALE GENOMIC DNA]</scope>
    <source>
        <strain evidence="4 5">ATCC MYA-3509</strain>
    </source>
</reference>
<accession>A0AAW2YID7</accession>